<dbReference type="InParanoid" id="T1F738"/>
<name>T1F738_HELRO</name>
<dbReference type="GeneID" id="20204637"/>
<accession>T1F738</accession>
<dbReference type="InterPro" id="IPR029063">
    <property type="entry name" value="SAM-dependent_MTases_sf"/>
</dbReference>
<protein>
    <submittedName>
        <fullName evidence="1 2">Uncharacterized protein</fullName>
    </submittedName>
</protein>
<keyword evidence="3" id="KW-1185">Reference proteome</keyword>
<dbReference type="STRING" id="6412.T1F738"/>
<dbReference type="PANTHER" id="PTHR12766">
    <property type="entry name" value="DEATH DOMAIN-ASSOCIATED PROTEIN 6 DAXX"/>
    <property type="match status" value="1"/>
</dbReference>
<dbReference type="EnsemblMetazoa" id="HelroT173670">
    <property type="protein sequence ID" value="HelroP173670"/>
    <property type="gene ID" value="HelroG173670"/>
</dbReference>
<dbReference type="Proteomes" id="UP000015101">
    <property type="component" value="Unassembled WGS sequence"/>
</dbReference>
<reference evidence="1 3" key="2">
    <citation type="journal article" date="2013" name="Nature">
        <title>Insights into bilaterian evolution from three spiralian genomes.</title>
        <authorList>
            <person name="Simakov O."/>
            <person name="Marletaz F."/>
            <person name="Cho S.J."/>
            <person name="Edsinger-Gonzales E."/>
            <person name="Havlak P."/>
            <person name="Hellsten U."/>
            <person name="Kuo D.H."/>
            <person name="Larsson T."/>
            <person name="Lv J."/>
            <person name="Arendt D."/>
            <person name="Savage R."/>
            <person name="Osoegawa K."/>
            <person name="de Jong P."/>
            <person name="Grimwood J."/>
            <person name="Chapman J.A."/>
            <person name="Shapiro H."/>
            <person name="Aerts A."/>
            <person name="Otillar R.P."/>
            <person name="Terry A.Y."/>
            <person name="Boore J.L."/>
            <person name="Grigoriev I.V."/>
            <person name="Lindberg D.R."/>
            <person name="Seaver E.C."/>
            <person name="Weisblat D.A."/>
            <person name="Putnam N.H."/>
            <person name="Rokhsar D.S."/>
        </authorList>
    </citation>
    <scope>NUCLEOTIDE SEQUENCE</scope>
</reference>
<organism evidence="2 3">
    <name type="scientific">Helobdella robusta</name>
    <name type="common">Californian leech</name>
    <dbReference type="NCBI Taxonomy" id="6412"/>
    <lineage>
        <taxon>Eukaryota</taxon>
        <taxon>Metazoa</taxon>
        <taxon>Spiralia</taxon>
        <taxon>Lophotrochozoa</taxon>
        <taxon>Annelida</taxon>
        <taxon>Clitellata</taxon>
        <taxon>Hirudinea</taxon>
        <taxon>Rhynchobdellida</taxon>
        <taxon>Glossiphoniidae</taxon>
        <taxon>Helobdella</taxon>
    </lineage>
</organism>
<dbReference type="CTD" id="20204637"/>
<dbReference type="Gene3D" id="3.40.50.150">
    <property type="entry name" value="Vaccinia Virus protein VP39"/>
    <property type="match status" value="1"/>
</dbReference>
<evidence type="ECO:0000313" key="3">
    <source>
        <dbReference type="Proteomes" id="UP000015101"/>
    </source>
</evidence>
<dbReference type="RefSeq" id="XP_009018527.1">
    <property type="nucleotide sequence ID" value="XM_009020279.1"/>
</dbReference>
<reference evidence="2" key="3">
    <citation type="submission" date="2015-06" db="UniProtKB">
        <authorList>
            <consortium name="EnsemblMetazoa"/>
        </authorList>
    </citation>
    <scope>IDENTIFICATION</scope>
</reference>
<sequence length="106" mass="11944">MAWLGMELDVKQGGLATVLEDNVGTDPHSTFCLCRMDDVFLISDKIHSIDACQQMMVGAMEVHPYFLDSDVIIQNISGFNNTGNLCVWPSEETLCYYCLKNKDIFK</sequence>
<reference evidence="3" key="1">
    <citation type="submission" date="2012-12" db="EMBL/GenBank/DDBJ databases">
        <authorList>
            <person name="Hellsten U."/>
            <person name="Grimwood J."/>
            <person name="Chapman J.A."/>
            <person name="Shapiro H."/>
            <person name="Aerts A."/>
            <person name="Otillar R.P."/>
            <person name="Terry A.Y."/>
            <person name="Boore J.L."/>
            <person name="Simakov O."/>
            <person name="Marletaz F."/>
            <person name="Cho S.-J."/>
            <person name="Edsinger-Gonzales E."/>
            <person name="Havlak P."/>
            <person name="Kuo D.-H."/>
            <person name="Larsson T."/>
            <person name="Lv J."/>
            <person name="Arendt D."/>
            <person name="Savage R."/>
            <person name="Osoegawa K."/>
            <person name="de Jong P."/>
            <person name="Lindberg D.R."/>
            <person name="Seaver E.C."/>
            <person name="Weisblat D.A."/>
            <person name="Putnam N.H."/>
            <person name="Grigoriev I.V."/>
            <person name="Rokhsar D.S."/>
        </authorList>
    </citation>
    <scope>NUCLEOTIDE SEQUENCE</scope>
</reference>
<dbReference type="EMBL" id="KB096633">
    <property type="protein sequence ID" value="ESO03379.1"/>
    <property type="molecule type" value="Genomic_DNA"/>
</dbReference>
<dbReference type="KEGG" id="hro:HELRODRAFT_173670"/>
<dbReference type="OrthoDB" id="413520at2759"/>
<dbReference type="EMBL" id="AMQM01004667">
    <property type="status" value="NOT_ANNOTATED_CDS"/>
    <property type="molecule type" value="Genomic_DNA"/>
</dbReference>
<proteinExistence type="predicted"/>
<evidence type="ECO:0000313" key="1">
    <source>
        <dbReference type="EMBL" id="ESO03379.1"/>
    </source>
</evidence>
<dbReference type="PANTHER" id="PTHR12766:SF7">
    <property type="entry name" value="DEATH DOMAIN-ASSOCIATED PROTEIN 6"/>
    <property type="match status" value="1"/>
</dbReference>
<evidence type="ECO:0000313" key="2">
    <source>
        <dbReference type="EnsemblMetazoa" id="HelroP173670"/>
    </source>
</evidence>
<dbReference type="HOGENOM" id="CLU_2226024_0_0_1"/>
<gene>
    <name evidence="2" type="primary">20204637</name>
    <name evidence="1" type="ORF">HELRODRAFT_173670</name>
</gene>
<dbReference type="AlphaFoldDB" id="T1F738"/>